<evidence type="ECO:0000256" key="3">
    <source>
        <dbReference type="ARBA" id="ARBA00022692"/>
    </source>
</evidence>
<protein>
    <submittedName>
        <fullName evidence="7">Phosphate transporter</fullName>
    </submittedName>
</protein>
<evidence type="ECO:0000256" key="5">
    <source>
        <dbReference type="ARBA" id="ARBA00023136"/>
    </source>
</evidence>
<evidence type="ECO:0000256" key="4">
    <source>
        <dbReference type="ARBA" id="ARBA00022989"/>
    </source>
</evidence>
<reference evidence="8" key="1">
    <citation type="submission" date="2015-07" db="EMBL/GenBank/DDBJ databases">
        <title>Near-Complete Genome Sequence of the Cellulolytic Bacterium Bacteroides (Pseudobacteroides) cellulosolvens ATCC 35603.</title>
        <authorList>
            <person name="Dassa B."/>
            <person name="Utturkar S.M."/>
            <person name="Klingeman D.M."/>
            <person name="Hurt R.A."/>
            <person name="Keller M."/>
            <person name="Xu J."/>
            <person name="Reddy Y.H.K."/>
            <person name="Borovok I."/>
            <person name="Grinberg I.R."/>
            <person name="Lamed R."/>
            <person name="Zhivin O."/>
            <person name="Bayer E.A."/>
            <person name="Brown S.D."/>
        </authorList>
    </citation>
    <scope>NUCLEOTIDE SEQUENCE [LARGE SCALE GENOMIC DNA]</scope>
    <source>
        <strain evidence="8">DSM 2933</strain>
    </source>
</reference>
<evidence type="ECO:0000256" key="1">
    <source>
        <dbReference type="ARBA" id="ARBA00004141"/>
    </source>
</evidence>
<dbReference type="eggNOG" id="COG0306">
    <property type="taxonomic scope" value="Bacteria"/>
</dbReference>
<dbReference type="PANTHER" id="PTHR11101:SF80">
    <property type="entry name" value="PHOSPHATE TRANSPORTER"/>
    <property type="match status" value="1"/>
</dbReference>
<feature type="transmembrane region" description="Helical" evidence="6">
    <location>
        <begin position="82"/>
        <end position="104"/>
    </location>
</feature>
<dbReference type="STRING" id="398512.Bccel_2326"/>
<dbReference type="RefSeq" id="WP_036941759.1">
    <property type="nucleotide sequence ID" value="NZ_JQKC01000016.1"/>
</dbReference>
<keyword evidence="2" id="KW-0813">Transport</keyword>
<evidence type="ECO:0000256" key="6">
    <source>
        <dbReference type="SAM" id="Phobius"/>
    </source>
</evidence>
<keyword evidence="5 6" id="KW-0472">Membrane</keyword>
<accession>A0A0L6JMN8</accession>
<feature type="transmembrane region" description="Helical" evidence="6">
    <location>
        <begin position="224"/>
        <end position="246"/>
    </location>
</feature>
<evidence type="ECO:0000313" key="8">
    <source>
        <dbReference type="Proteomes" id="UP000036923"/>
    </source>
</evidence>
<proteinExistence type="predicted"/>
<dbReference type="Proteomes" id="UP000036923">
    <property type="component" value="Unassembled WGS sequence"/>
</dbReference>
<feature type="transmembrane region" description="Helical" evidence="6">
    <location>
        <begin position="41"/>
        <end position="61"/>
    </location>
</feature>
<comment type="caution">
    <text evidence="7">The sequence shown here is derived from an EMBL/GenBank/DDBJ whole genome shotgun (WGS) entry which is preliminary data.</text>
</comment>
<dbReference type="OrthoDB" id="9779554at2"/>
<sequence length="340" mass="35634">MLSMVIVIIILALSFDFINGFHDTATSVATSISTRALAPKTAIIMAAVLNTAGALTSSKVAQTVSQGIFKDEMIKGFGGDKGIMFVIMASLASAIVWNLLTWYFGIPSSSSHALFGGMIGSSVAYLGTMDVLQGKGILYKVIIPLFTSPVIGFFLGFLVMKFLYFALRRLTPHIVNTVFSKLQIVSAAFMAFAHGGNDAQKSMGIITIALIAADMNGGSTDVNIFVIFGCALAMGLGTSIGGWKIIKTMGVNMIKLSPINGFAAQTGAAVVIETMTRLGAPVSTTHIISTSIMGVGAAKRLKAVRWTLAKSIVGAWVLTIPITAVLGAVVILVLKLAFGI</sequence>
<dbReference type="InterPro" id="IPR001204">
    <property type="entry name" value="Phos_transporter"/>
</dbReference>
<dbReference type="GO" id="GO:0035435">
    <property type="term" value="P:phosphate ion transmembrane transport"/>
    <property type="evidence" value="ECO:0007669"/>
    <property type="project" value="TreeGrafter"/>
</dbReference>
<dbReference type="Pfam" id="PF01384">
    <property type="entry name" value="PHO4"/>
    <property type="match status" value="1"/>
</dbReference>
<comment type="subcellular location">
    <subcellularLocation>
        <location evidence="1">Membrane</location>
        <topology evidence="1">Multi-pass membrane protein</topology>
    </subcellularLocation>
</comment>
<evidence type="ECO:0000313" key="7">
    <source>
        <dbReference type="EMBL" id="KNY27061.1"/>
    </source>
</evidence>
<evidence type="ECO:0000256" key="2">
    <source>
        <dbReference type="ARBA" id="ARBA00022448"/>
    </source>
</evidence>
<dbReference type="PANTHER" id="PTHR11101">
    <property type="entry name" value="PHOSPHATE TRANSPORTER"/>
    <property type="match status" value="1"/>
</dbReference>
<dbReference type="PATRIC" id="fig|398512.5.peg.2426"/>
<dbReference type="GO" id="GO:0016020">
    <property type="term" value="C:membrane"/>
    <property type="evidence" value="ECO:0007669"/>
    <property type="project" value="UniProtKB-SubCell"/>
</dbReference>
<dbReference type="GO" id="GO:0005315">
    <property type="term" value="F:phosphate transmembrane transporter activity"/>
    <property type="evidence" value="ECO:0007669"/>
    <property type="project" value="InterPro"/>
</dbReference>
<feature type="transmembrane region" description="Helical" evidence="6">
    <location>
        <begin position="312"/>
        <end position="338"/>
    </location>
</feature>
<feature type="transmembrane region" description="Helical" evidence="6">
    <location>
        <begin position="110"/>
        <end position="129"/>
    </location>
</feature>
<dbReference type="EMBL" id="LGTC01000001">
    <property type="protein sequence ID" value="KNY27061.1"/>
    <property type="molecule type" value="Genomic_DNA"/>
</dbReference>
<keyword evidence="4 6" id="KW-1133">Transmembrane helix</keyword>
<name>A0A0L6JMN8_9FIRM</name>
<keyword evidence="3 6" id="KW-0812">Transmembrane</keyword>
<dbReference type="AlphaFoldDB" id="A0A0L6JMN8"/>
<keyword evidence="8" id="KW-1185">Reference proteome</keyword>
<gene>
    <name evidence="7" type="ORF">Bccel_2326</name>
</gene>
<organism evidence="7 8">
    <name type="scientific">Pseudobacteroides cellulosolvens ATCC 35603 = DSM 2933</name>
    <dbReference type="NCBI Taxonomy" id="398512"/>
    <lineage>
        <taxon>Bacteria</taxon>
        <taxon>Bacillati</taxon>
        <taxon>Bacillota</taxon>
        <taxon>Clostridia</taxon>
        <taxon>Eubacteriales</taxon>
        <taxon>Oscillospiraceae</taxon>
        <taxon>Pseudobacteroides</taxon>
    </lineage>
</organism>
<feature type="transmembrane region" description="Helical" evidence="6">
    <location>
        <begin position="141"/>
        <end position="167"/>
    </location>
</feature>